<dbReference type="InterPro" id="IPR013752">
    <property type="entry name" value="KPA_reductase"/>
</dbReference>
<feature type="domain" description="Ketopantoate reductase N-terminal" evidence="7">
    <location>
        <begin position="4"/>
        <end position="173"/>
    </location>
</feature>
<dbReference type="Pfam" id="PF02558">
    <property type="entry name" value="ApbA"/>
    <property type="match status" value="1"/>
</dbReference>
<evidence type="ECO:0000259" key="8">
    <source>
        <dbReference type="Pfam" id="PF08546"/>
    </source>
</evidence>
<dbReference type="OrthoDB" id="73846at2759"/>
<dbReference type="GO" id="GO:0008677">
    <property type="term" value="F:2-dehydropantoate 2-reductase activity"/>
    <property type="evidence" value="ECO:0007669"/>
    <property type="project" value="UniProtKB-EC"/>
</dbReference>
<dbReference type="GO" id="GO:0015940">
    <property type="term" value="P:pantothenate biosynthetic process"/>
    <property type="evidence" value="ECO:0007669"/>
    <property type="project" value="InterPro"/>
</dbReference>
<dbReference type="InParanoid" id="A0A2R5G3P8"/>
<dbReference type="PANTHER" id="PTHR43765">
    <property type="entry name" value="2-DEHYDROPANTOATE 2-REDUCTASE-RELATED"/>
    <property type="match status" value="1"/>
</dbReference>
<gene>
    <name evidence="9" type="ORF">FCC1311_018852</name>
</gene>
<evidence type="ECO:0000313" key="10">
    <source>
        <dbReference type="Proteomes" id="UP000241890"/>
    </source>
</evidence>
<reference evidence="9 10" key="1">
    <citation type="submission" date="2017-12" db="EMBL/GenBank/DDBJ databases">
        <title>Sequencing, de novo assembly and annotation of complete genome of a new Thraustochytrid species, strain FCC1311.</title>
        <authorList>
            <person name="Sedici K."/>
            <person name="Godart F."/>
            <person name="Aiese Cigliano R."/>
            <person name="Sanseverino W."/>
            <person name="Barakat M."/>
            <person name="Ortet P."/>
            <person name="Marechal E."/>
            <person name="Cagnac O."/>
            <person name="Amato A."/>
        </authorList>
    </citation>
    <scope>NUCLEOTIDE SEQUENCE [LARGE SCALE GENOMIC DNA]</scope>
</reference>
<proteinExistence type="inferred from homology"/>
<dbReference type="SUPFAM" id="SSF48179">
    <property type="entry name" value="6-phosphogluconate dehydrogenase C-terminal domain-like"/>
    <property type="match status" value="1"/>
</dbReference>
<comment type="caution">
    <text evidence="9">The sequence shown here is derived from an EMBL/GenBank/DDBJ whole genome shotgun (WGS) entry which is preliminary data.</text>
</comment>
<feature type="region of interest" description="Disordered" evidence="6">
    <location>
        <begin position="340"/>
        <end position="360"/>
    </location>
</feature>
<dbReference type="Proteomes" id="UP000241890">
    <property type="component" value="Unassembled WGS sequence"/>
</dbReference>
<dbReference type="InterPro" id="IPR013328">
    <property type="entry name" value="6PGD_dom2"/>
</dbReference>
<dbReference type="SUPFAM" id="SSF51735">
    <property type="entry name" value="NAD(P)-binding Rossmann-fold domains"/>
    <property type="match status" value="1"/>
</dbReference>
<dbReference type="Pfam" id="PF08546">
    <property type="entry name" value="ApbA_C"/>
    <property type="match status" value="1"/>
</dbReference>
<dbReference type="PANTHER" id="PTHR43765:SF2">
    <property type="entry name" value="2-DEHYDROPANTOATE 2-REDUCTASE"/>
    <property type="match status" value="1"/>
</dbReference>
<evidence type="ECO:0000256" key="5">
    <source>
        <dbReference type="ARBA" id="ARBA00032024"/>
    </source>
</evidence>
<dbReference type="EC" id="1.1.1.169" evidence="2"/>
<dbReference type="GO" id="GO:0005737">
    <property type="term" value="C:cytoplasm"/>
    <property type="evidence" value="ECO:0007669"/>
    <property type="project" value="TreeGrafter"/>
</dbReference>
<name>A0A2R5G3P8_9STRA</name>
<dbReference type="GO" id="GO:0050661">
    <property type="term" value="F:NADP binding"/>
    <property type="evidence" value="ECO:0007669"/>
    <property type="project" value="TreeGrafter"/>
</dbReference>
<accession>A0A2R5G3P8</accession>
<dbReference type="NCBIfam" id="TIGR00745">
    <property type="entry name" value="apbA_panE"/>
    <property type="match status" value="1"/>
</dbReference>
<comment type="similarity">
    <text evidence="1">Belongs to the ketopantoate reductase family.</text>
</comment>
<dbReference type="InterPro" id="IPR050838">
    <property type="entry name" value="Ketopantoate_reductase"/>
</dbReference>
<keyword evidence="4" id="KW-0560">Oxidoreductase</keyword>
<dbReference type="InterPro" id="IPR008927">
    <property type="entry name" value="6-PGluconate_DH-like_C_sf"/>
</dbReference>
<evidence type="ECO:0000256" key="4">
    <source>
        <dbReference type="ARBA" id="ARBA00023002"/>
    </source>
</evidence>
<keyword evidence="3" id="KW-0521">NADP</keyword>
<dbReference type="Gene3D" id="1.10.1040.10">
    <property type="entry name" value="N-(1-d-carboxylethyl)-l-norvaline Dehydrogenase, domain 2"/>
    <property type="match status" value="1"/>
</dbReference>
<evidence type="ECO:0000259" key="7">
    <source>
        <dbReference type="Pfam" id="PF02558"/>
    </source>
</evidence>
<evidence type="ECO:0000256" key="3">
    <source>
        <dbReference type="ARBA" id="ARBA00022857"/>
    </source>
</evidence>
<evidence type="ECO:0000256" key="6">
    <source>
        <dbReference type="SAM" id="MobiDB-lite"/>
    </source>
</evidence>
<feature type="domain" description="Ketopantoate reductase C-terminal" evidence="8">
    <location>
        <begin position="195"/>
        <end position="335"/>
    </location>
</feature>
<organism evidence="9 10">
    <name type="scientific">Hondaea fermentalgiana</name>
    <dbReference type="NCBI Taxonomy" id="2315210"/>
    <lineage>
        <taxon>Eukaryota</taxon>
        <taxon>Sar</taxon>
        <taxon>Stramenopiles</taxon>
        <taxon>Bigyra</taxon>
        <taxon>Labyrinthulomycetes</taxon>
        <taxon>Thraustochytrida</taxon>
        <taxon>Thraustochytriidae</taxon>
        <taxon>Hondaea</taxon>
    </lineage>
</organism>
<evidence type="ECO:0000313" key="9">
    <source>
        <dbReference type="EMBL" id="GBG25666.1"/>
    </source>
</evidence>
<sequence length="360" mass="38180">MPHVGVLGAGAVGAYVGARLLAGNVGEGAVSDLKVTLVGRESLLDAVEANGGVLVTHTIAGERADHVQDDHFVVTKDVGALADAEIILVAVKASHTEGVAKQLRDLFAASPGAAGPQRTIISLQNGVTNARILREIINDEKVAVLAGSVVFNVVWAGADFSQTTSGDIVVQDGPQASLFGRLSTRGGIPVVVQPDITALQYGKLLINLNNAVNALAGIPILDCFKDPGLRRSIALSIYEAIDVLSRAGIPIKSPNKSSIYMLPRLFSLPDCLFRIVMPFVIKIHPKAKTSMLQDLERGRTTEIDLLNGEIVRVAKEHNLEEPFVNATLVRLVKEAESRGSPKMDGEQLLSLLSPAPKAKH</sequence>
<dbReference type="Gene3D" id="3.40.50.720">
    <property type="entry name" value="NAD(P)-binding Rossmann-like Domain"/>
    <property type="match status" value="1"/>
</dbReference>
<dbReference type="AlphaFoldDB" id="A0A2R5G3P8"/>
<evidence type="ECO:0000256" key="2">
    <source>
        <dbReference type="ARBA" id="ARBA00013014"/>
    </source>
</evidence>
<dbReference type="InterPro" id="IPR003710">
    <property type="entry name" value="ApbA"/>
</dbReference>
<protein>
    <recommendedName>
        <fullName evidence="2">2-dehydropantoate 2-reductase</fullName>
        <ecNumber evidence="2">1.1.1.169</ecNumber>
    </recommendedName>
    <alternativeName>
        <fullName evidence="5">Ketopantoate reductase</fullName>
    </alternativeName>
</protein>
<dbReference type="InterPro" id="IPR036291">
    <property type="entry name" value="NAD(P)-bd_dom_sf"/>
</dbReference>
<dbReference type="InterPro" id="IPR013332">
    <property type="entry name" value="KPR_N"/>
</dbReference>
<evidence type="ECO:0000256" key="1">
    <source>
        <dbReference type="ARBA" id="ARBA00007870"/>
    </source>
</evidence>
<keyword evidence="10" id="KW-1185">Reference proteome</keyword>
<dbReference type="EMBL" id="BEYU01000014">
    <property type="protein sequence ID" value="GBG25666.1"/>
    <property type="molecule type" value="Genomic_DNA"/>
</dbReference>